<dbReference type="EC" id="3.1.3.18" evidence="4"/>
<dbReference type="SUPFAM" id="SSF56784">
    <property type="entry name" value="HAD-like"/>
    <property type="match status" value="1"/>
</dbReference>
<dbReference type="EMBL" id="JACIIX010000004">
    <property type="protein sequence ID" value="MBB6209981.1"/>
    <property type="molecule type" value="Genomic_DNA"/>
</dbReference>
<dbReference type="RefSeq" id="WP_184262738.1">
    <property type="nucleotide sequence ID" value="NZ_JACIIX010000004.1"/>
</dbReference>
<dbReference type="PANTHER" id="PTHR43434:SF1">
    <property type="entry name" value="PHOSPHOGLYCOLATE PHOSPHATASE"/>
    <property type="match status" value="1"/>
</dbReference>
<protein>
    <recommendedName>
        <fullName evidence="4">phosphoglycolate phosphatase</fullName>
        <ecNumber evidence="4">3.1.3.18</ecNumber>
    </recommendedName>
</protein>
<evidence type="ECO:0000256" key="2">
    <source>
        <dbReference type="ARBA" id="ARBA00004818"/>
    </source>
</evidence>
<dbReference type="InterPro" id="IPR023214">
    <property type="entry name" value="HAD_sf"/>
</dbReference>
<keyword evidence="6" id="KW-1185">Reference proteome</keyword>
<dbReference type="InterPro" id="IPR050155">
    <property type="entry name" value="HAD-like_hydrolase_sf"/>
</dbReference>
<comment type="catalytic activity">
    <reaction evidence="1">
        <text>2-phosphoglycolate + H2O = glycolate + phosphate</text>
        <dbReference type="Rhea" id="RHEA:14369"/>
        <dbReference type="ChEBI" id="CHEBI:15377"/>
        <dbReference type="ChEBI" id="CHEBI:29805"/>
        <dbReference type="ChEBI" id="CHEBI:43474"/>
        <dbReference type="ChEBI" id="CHEBI:58033"/>
        <dbReference type="EC" id="3.1.3.18"/>
    </reaction>
</comment>
<keyword evidence="5" id="KW-0378">Hydrolase</keyword>
<dbReference type="SFLD" id="SFLDS00003">
    <property type="entry name" value="Haloacid_Dehalogenase"/>
    <property type="match status" value="1"/>
</dbReference>
<dbReference type="GO" id="GO:0006281">
    <property type="term" value="P:DNA repair"/>
    <property type="evidence" value="ECO:0007669"/>
    <property type="project" value="TreeGrafter"/>
</dbReference>
<gene>
    <name evidence="5" type="ORF">FHS48_001391</name>
</gene>
<evidence type="ECO:0000256" key="1">
    <source>
        <dbReference type="ARBA" id="ARBA00000830"/>
    </source>
</evidence>
<evidence type="ECO:0000313" key="5">
    <source>
        <dbReference type="EMBL" id="MBB6209981.1"/>
    </source>
</evidence>
<dbReference type="InterPro" id="IPR036412">
    <property type="entry name" value="HAD-like_sf"/>
</dbReference>
<proteinExistence type="inferred from homology"/>
<dbReference type="Pfam" id="PF13419">
    <property type="entry name" value="HAD_2"/>
    <property type="match status" value="1"/>
</dbReference>
<comment type="similarity">
    <text evidence="3">Belongs to the HAD-like hydrolase superfamily. CbbY/CbbZ/Gph/YieH family.</text>
</comment>
<reference evidence="5 6" key="1">
    <citation type="submission" date="2020-08" db="EMBL/GenBank/DDBJ databases">
        <title>Genomic Encyclopedia of Type Strains, Phase IV (KMG-IV): sequencing the most valuable type-strain genomes for metagenomic binning, comparative biology and taxonomic classification.</title>
        <authorList>
            <person name="Goeker M."/>
        </authorList>
    </citation>
    <scope>NUCLEOTIDE SEQUENCE [LARGE SCALE GENOMIC DNA]</scope>
    <source>
        <strain evidence="5 6">DSM 11590</strain>
    </source>
</reference>
<dbReference type="Proteomes" id="UP000544872">
    <property type="component" value="Unassembled WGS sequence"/>
</dbReference>
<accession>A0A7W9ZEE5</accession>
<dbReference type="Gene3D" id="3.40.50.1000">
    <property type="entry name" value="HAD superfamily/HAD-like"/>
    <property type="match status" value="1"/>
</dbReference>
<evidence type="ECO:0000313" key="6">
    <source>
        <dbReference type="Proteomes" id="UP000544872"/>
    </source>
</evidence>
<name>A0A7W9ZEE5_NOVIT</name>
<evidence type="ECO:0000256" key="4">
    <source>
        <dbReference type="ARBA" id="ARBA00013078"/>
    </source>
</evidence>
<evidence type="ECO:0000256" key="3">
    <source>
        <dbReference type="ARBA" id="ARBA00006171"/>
    </source>
</evidence>
<dbReference type="InterPro" id="IPR041492">
    <property type="entry name" value="HAD_2"/>
</dbReference>
<dbReference type="GO" id="GO:0008967">
    <property type="term" value="F:phosphoglycolate phosphatase activity"/>
    <property type="evidence" value="ECO:0007669"/>
    <property type="project" value="UniProtKB-EC"/>
</dbReference>
<dbReference type="SFLD" id="SFLDG01129">
    <property type="entry name" value="C1.5:_HAD__Beta-PGM__Phosphata"/>
    <property type="match status" value="1"/>
</dbReference>
<dbReference type="AlphaFoldDB" id="A0A7W9ZEE5"/>
<comment type="pathway">
    <text evidence="2">Organic acid metabolism; glycolate biosynthesis; glycolate from 2-phosphoglycolate: step 1/1.</text>
</comment>
<dbReference type="PANTHER" id="PTHR43434">
    <property type="entry name" value="PHOSPHOGLYCOLATE PHOSPHATASE"/>
    <property type="match status" value="1"/>
</dbReference>
<dbReference type="GO" id="GO:0005829">
    <property type="term" value="C:cytosol"/>
    <property type="evidence" value="ECO:0007669"/>
    <property type="project" value="TreeGrafter"/>
</dbReference>
<sequence>MAAVSFPRAVLFDWDNTLVDTWPCLIAALNRTLVKMGQEPWTEAYARVHIAKSLRDSFPEMFGARWEEARDFFYKSFAEIHLEQLVPLSSAKAVLEELQGLGVWISVVSNKTGTFLRQEADHLGWTPLFRHLVGAGDAERDKPDLAPVTMALEGSGIVPGRDVWFVGDNRIDMECGHGAGCWPVLINPDPPGGDHFVPYTPGQVFRSCDEFLIFLRNLAVSK</sequence>
<comment type="caution">
    <text evidence="5">The sequence shown here is derived from an EMBL/GenBank/DDBJ whole genome shotgun (WGS) entry which is preliminary data.</text>
</comment>
<organism evidence="5 6">
    <name type="scientific">Novispirillum itersonii</name>
    <name type="common">Aquaspirillum itersonii</name>
    <dbReference type="NCBI Taxonomy" id="189"/>
    <lineage>
        <taxon>Bacteria</taxon>
        <taxon>Pseudomonadati</taxon>
        <taxon>Pseudomonadota</taxon>
        <taxon>Alphaproteobacteria</taxon>
        <taxon>Rhodospirillales</taxon>
        <taxon>Novispirillaceae</taxon>
        <taxon>Novispirillum</taxon>
    </lineage>
</organism>
<dbReference type="Gene3D" id="1.10.150.730">
    <property type="match status" value="1"/>
</dbReference>